<comment type="caution">
    <text evidence="2">The sequence shown here is derived from an EMBL/GenBank/DDBJ whole genome shotgun (WGS) entry which is preliminary data.</text>
</comment>
<evidence type="ECO:0000313" key="2">
    <source>
        <dbReference type="EMBL" id="KAK7390319.1"/>
    </source>
</evidence>
<reference evidence="2 3" key="1">
    <citation type="submission" date="2024-01" db="EMBL/GenBank/DDBJ databases">
        <title>The genomes of 5 underutilized Papilionoideae crops provide insights into root nodulation and disease resistanc.</title>
        <authorList>
            <person name="Jiang F."/>
        </authorList>
    </citation>
    <scope>NUCLEOTIDE SEQUENCE [LARGE SCALE GENOMIC DNA]</scope>
    <source>
        <strain evidence="2">DUOXIRENSHENG_FW03</strain>
        <tissue evidence="2">Leaves</tissue>
    </source>
</reference>
<dbReference type="Proteomes" id="UP001386955">
    <property type="component" value="Unassembled WGS sequence"/>
</dbReference>
<name>A0AAN9S673_PSOTE</name>
<evidence type="ECO:0000256" key="1">
    <source>
        <dbReference type="SAM" id="MobiDB-lite"/>
    </source>
</evidence>
<keyword evidence="3" id="KW-1185">Reference proteome</keyword>
<sequence length="323" mass="35552">MLELDKSKHDGELGEDEAIAMVEPHGSKSKKRDEDESVDGPPGNNQSGWSTEESKCCIKWGPVITPANGEKGGQFLFMEEQNQSLAKEINLVTHPINPAEAICNQQGQLHYKNDYVGNDNVASQGGEMCNNPKPITGQSVELKEIGLQVDSPPKISSSKLDHSTMECYVPHTFELPNLKGMVSPILHQPSLPHATSVSGKRCLSFNIDGATRGPLRRPTSFSLGSTSAAHVHIKRTSFLAKDQIQIGNSLSDECIRNRNRIILQKHNNMEVSQILEIGKNLGLTINELETVTILRLVQLQSRDQREIHEAGQVNQIGVEDRAL</sequence>
<organism evidence="2 3">
    <name type="scientific">Psophocarpus tetragonolobus</name>
    <name type="common">Winged bean</name>
    <name type="synonym">Dolichos tetragonolobus</name>
    <dbReference type="NCBI Taxonomy" id="3891"/>
    <lineage>
        <taxon>Eukaryota</taxon>
        <taxon>Viridiplantae</taxon>
        <taxon>Streptophyta</taxon>
        <taxon>Embryophyta</taxon>
        <taxon>Tracheophyta</taxon>
        <taxon>Spermatophyta</taxon>
        <taxon>Magnoliopsida</taxon>
        <taxon>eudicotyledons</taxon>
        <taxon>Gunneridae</taxon>
        <taxon>Pentapetalae</taxon>
        <taxon>rosids</taxon>
        <taxon>fabids</taxon>
        <taxon>Fabales</taxon>
        <taxon>Fabaceae</taxon>
        <taxon>Papilionoideae</taxon>
        <taxon>50 kb inversion clade</taxon>
        <taxon>NPAAA clade</taxon>
        <taxon>indigoferoid/millettioid clade</taxon>
        <taxon>Phaseoleae</taxon>
        <taxon>Psophocarpus</taxon>
    </lineage>
</organism>
<dbReference type="EMBL" id="JAYMYS010000006">
    <property type="protein sequence ID" value="KAK7390319.1"/>
    <property type="molecule type" value="Genomic_DNA"/>
</dbReference>
<evidence type="ECO:0000313" key="3">
    <source>
        <dbReference type="Proteomes" id="UP001386955"/>
    </source>
</evidence>
<dbReference type="AlphaFoldDB" id="A0AAN9S673"/>
<accession>A0AAN9S673</accession>
<feature type="compositionally biased region" description="Basic and acidic residues" evidence="1">
    <location>
        <begin position="1"/>
        <end position="12"/>
    </location>
</feature>
<protein>
    <submittedName>
        <fullName evidence="2">Uncharacterized protein</fullName>
    </submittedName>
</protein>
<feature type="region of interest" description="Disordered" evidence="1">
    <location>
        <begin position="1"/>
        <end position="52"/>
    </location>
</feature>
<proteinExistence type="predicted"/>
<gene>
    <name evidence="2" type="ORF">VNO78_25622</name>
</gene>